<dbReference type="STRING" id="83656.B1H18_01865"/>
<evidence type="ECO:0000313" key="4">
    <source>
        <dbReference type="Proteomes" id="UP000190539"/>
    </source>
</evidence>
<evidence type="ECO:0000256" key="1">
    <source>
        <dbReference type="SAM" id="MobiDB-lite"/>
    </source>
</evidence>
<dbReference type="InterPro" id="IPR046198">
    <property type="entry name" value="DUF6230"/>
</dbReference>
<keyword evidence="2" id="KW-0812">Transmembrane</keyword>
<evidence type="ECO:0000256" key="2">
    <source>
        <dbReference type="SAM" id="Phobius"/>
    </source>
</evidence>
<feature type="region of interest" description="Disordered" evidence="1">
    <location>
        <begin position="1"/>
        <end position="29"/>
    </location>
</feature>
<accession>A0A1V4AGI7</accession>
<keyword evidence="2" id="KW-1133">Transmembrane helix</keyword>
<feature type="compositionally biased region" description="Low complexity" evidence="1">
    <location>
        <begin position="10"/>
        <end position="27"/>
    </location>
</feature>
<proteinExistence type="predicted"/>
<protein>
    <submittedName>
        <fullName evidence="3">Cholesterol esterase</fullName>
    </submittedName>
</protein>
<organism evidence="3 4">
    <name type="scientific">Streptomyces tsukubensis</name>
    <dbReference type="NCBI Taxonomy" id="83656"/>
    <lineage>
        <taxon>Bacteria</taxon>
        <taxon>Bacillati</taxon>
        <taxon>Actinomycetota</taxon>
        <taxon>Actinomycetes</taxon>
        <taxon>Kitasatosporales</taxon>
        <taxon>Streptomycetaceae</taxon>
        <taxon>Streptomyces</taxon>
    </lineage>
</organism>
<evidence type="ECO:0000313" key="3">
    <source>
        <dbReference type="EMBL" id="OON82807.1"/>
    </source>
</evidence>
<reference evidence="3 4" key="1">
    <citation type="submission" date="2017-02" db="EMBL/GenBank/DDBJ databases">
        <title>Draft Genome Sequence of Streptomyces tsukubaensis F601, a Producer of the immunosuppressant tacrolimus FK506.</title>
        <authorList>
            <person name="Zong G."/>
            <person name="Zhong C."/>
            <person name="Fu J."/>
            <person name="Qin R."/>
            <person name="Cao G."/>
        </authorList>
    </citation>
    <scope>NUCLEOTIDE SEQUENCE [LARGE SCALE GENOMIC DNA]</scope>
    <source>
        <strain evidence="3 4">F601</strain>
    </source>
</reference>
<keyword evidence="4" id="KW-1185">Reference proteome</keyword>
<dbReference type="Pfam" id="PF19741">
    <property type="entry name" value="DUF6230"/>
    <property type="match status" value="1"/>
</dbReference>
<sequence>MAISGGVVETPDTPTPASSGPPSSEPGGRVRYRRAAMMGLPAFVAGAVLVVLTAQGAIAAQFAISGMPFVITADSLKGTGFGQFGAMDNMPEGSPNAGDTGGQVLTIVTAIRKAQLTNLCQSVEIGGTHLHLTAGGKGTPVQAEGLTTDSTDISGKLAAFDNIEIGGDASTFDKPPVKGPLGVFGQQADTVEIQNVRQENWATTAVKFKLPDLHMNFSSKGC</sequence>
<gene>
    <name evidence="3" type="ORF">B1H18_01865</name>
</gene>
<dbReference type="AlphaFoldDB" id="A0A1V4AGI7"/>
<feature type="transmembrane region" description="Helical" evidence="2">
    <location>
        <begin position="39"/>
        <end position="64"/>
    </location>
</feature>
<name>A0A1V4AGI7_9ACTN</name>
<comment type="caution">
    <text evidence="3">The sequence shown here is derived from an EMBL/GenBank/DDBJ whole genome shotgun (WGS) entry which is preliminary data.</text>
</comment>
<keyword evidence="2" id="KW-0472">Membrane</keyword>
<dbReference type="EMBL" id="MVFC01000001">
    <property type="protein sequence ID" value="OON82807.1"/>
    <property type="molecule type" value="Genomic_DNA"/>
</dbReference>
<dbReference type="RefSeq" id="WP_077964088.1">
    <property type="nucleotide sequence ID" value="NZ_CP045178.1"/>
</dbReference>
<dbReference type="Proteomes" id="UP000190539">
    <property type="component" value="Unassembled WGS sequence"/>
</dbReference>
<dbReference type="OrthoDB" id="3869662at2"/>